<dbReference type="NCBIfam" id="TIGR00810">
    <property type="entry name" value="secG"/>
    <property type="match status" value="1"/>
</dbReference>
<evidence type="ECO:0000256" key="3">
    <source>
        <dbReference type="ARBA" id="ARBA00022448"/>
    </source>
</evidence>
<dbReference type="AlphaFoldDB" id="A0A7V4DWT0"/>
<keyword evidence="5 9" id="KW-0653">Protein transport</keyword>
<keyword evidence="3 9" id="KW-0813">Transport</keyword>
<dbReference type="GO" id="GO:0005886">
    <property type="term" value="C:plasma membrane"/>
    <property type="evidence" value="ECO:0007669"/>
    <property type="project" value="UniProtKB-SubCell"/>
</dbReference>
<proteinExistence type="inferred from homology"/>
<dbReference type="GO" id="GO:0015450">
    <property type="term" value="F:protein-transporting ATPase activity"/>
    <property type="evidence" value="ECO:0007669"/>
    <property type="project" value="UniProtKB-UniRule"/>
</dbReference>
<protein>
    <recommendedName>
        <fullName evidence="9">Protein-export membrane protein SecG</fullName>
    </recommendedName>
</protein>
<feature type="transmembrane region" description="Helical" evidence="9">
    <location>
        <begin position="54"/>
        <end position="72"/>
    </location>
</feature>
<evidence type="ECO:0000256" key="1">
    <source>
        <dbReference type="ARBA" id="ARBA00004141"/>
    </source>
</evidence>
<evidence type="ECO:0000256" key="8">
    <source>
        <dbReference type="ARBA" id="ARBA00023136"/>
    </source>
</evidence>
<name>A0A7V4DWT0_DICTH</name>
<keyword evidence="7 9" id="KW-0811">Translocation</keyword>
<dbReference type="Pfam" id="PF03840">
    <property type="entry name" value="SecG"/>
    <property type="match status" value="1"/>
</dbReference>
<dbReference type="RefSeq" id="WP_012548001.1">
    <property type="nucleotide sequence ID" value="NZ_VTFL01000005.1"/>
</dbReference>
<comment type="function">
    <text evidence="9">Involved in protein export. Participates in an early event of protein translocation.</text>
</comment>
<evidence type="ECO:0000256" key="2">
    <source>
        <dbReference type="ARBA" id="ARBA00008445"/>
    </source>
</evidence>
<evidence type="ECO:0000256" key="5">
    <source>
        <dbReference type="ARBA" id="ARBA00022927"/>
    </source>
</evidence>
<comment type="subcellular location">
    <subcellularLocation>
        <location evidence="9">Cell membrane</location>
        <topology evidence="9">Multi-pass membrane protein</topology>
    </subcellularLocation>
    <subcellularLocation>
        <location evidence="1">Membrane</location>
        <topology evidence="1">Multi-pass membrane protein</topology>
    </subcellularLocation>
</comment>
<comment type="caution">
    <text evidence="10">The sequence shown here is derived from an EMBL/GenBank/DDBJ whole genome shotgun (WGS) entry which is preliminary data.</text>
</comment>
<dbReference type="PRINTS" id="PR01651">
    <property type="entry name" value="SECGEXPORT"/>
</dbReference>
<keyword evidence="9" id="KW-1003">Cell membrane</keyword>
<comment type="similarity">
    <text evidence="2 9">Belongs to the SecG family.</text>
</comment>
<evidence type="ECO:0000256" key="4">
    <source>
        <dbReference type="ARBA" id="ARBA00022692"/>
    </source>
</evidence>
<dbReference type="InterPro" id="IPR004692">
    <property type="entry name" value="SecG"/>
</dbReference>
<keyword evidence="4 9" id="KW-0812">Transmembrane</keyword>
<organism evidence="10">
    <name type="scientific">Dictyoglomus thermophilum</name>
    <dbReference type="NCBI Taxonomy" id="14"/>
    <lineage>
        <taxon>Bacteria</taxon>
        <taxon>Pseudomonadati</taxon>
        <taxon>Dictyoglomota</taxon>
        <taxon>Dictyoglomia</taxon>
        <taxon>Dictyoglomales</taxon>
        <taxon>Dictyoglomaceae</taxon>
        <taxon>Dictyoglomus</taxon>
    </lineage>
</organism>
<keyword evidence="6 9" id="KW-1133">Transmembrane helix</keyword>
<gene>
    <name evidence="10" type="primary">secG</name>
    <name evidence="10" type="ORF">ENU78_00795</name>
</gene>
<feature type="transmembrane region" description="Helical" evidence="9">
    <location>
        <begin position="6"/>
        <end position="22"/>
    </location>
</feature>
<evidence type="ECO:0000256" key="9">
    <source>
        <dbReference type="RuleBase" id="RU365087"/>
    </source>
</evidence>
<dbReference type="OMA" id="RIFHWIV"/>
<evidence type="ECO:0000256" key="7">
    <source>
        <dbReference type="ARBA" id="ARBA00023010"/>
    </source>
</evidence>
<reference evidence="10" key="1">
    <citation type="journal article" date="2020" name="mSystems">
        <title>Genome- and Community-Level Interaction Insights into Carbon Utilization and Element Cycling Functions of Hydrothermarchaeota in Hydrothermal Sediment.</title>
        <authorList>
            <person name="Zhou Z."/>
            <person name="Liu Y."/>
            <person name="Xu W."/>
            <person name="Pan J."/>
            <person name="Luo Z.H."/>
            <person name="Li M."/>
        </authorList>
    </citation>
    <scope>NUCLEOTIDE SEQUENCE [LARGE SCALE GENOMIC DNA]</scope>
    <source>
        <strain evidence="10">SpSt-70</strain>
    </source>
</reference>
<dbReference type="EMBL" id="DTDV01000005">
    <property type="protein sequence ID" value="HGK22982.1"/>
    <property type="molecule type" value="Genomic_DNA"/>
</dbReference>
<evidence type="ECO:0000313" key="10">
    <source>
        <dbReference type="EMBL" id="HGK22982.1"/>
    </source>
</evidence>
<evidence type="ECO:0000256" key="6">
    <source>
        <dbReference type="ARBA" id="ARBA00022989"/>
    </source>
</evidence>
<dbReference type="GO" id="GO:0009306">
    <property type="term" value="P:protein secretion"/>
    <property type="evidence" value="ECO:0007669"/>
    <property type="project" value="UniProtKB-UniRule"/>
</dbReference>
<accession>A0A7V4DWT0</accession>
<sequence>MTIVLYILHFLVSIGMIAVILFQSEVGEGLGFIGGGETTFYKAKRQMEKGLKQATVVLAVLFMITSVLIFVIH</sequence>
<keyword evidence="8 9" id="KW-0472">Membrane</keyword>